<reference evidence="1" key="1">
    <citation type="journal article" date="2015" name="Nature">
        <title>Complex archaea that bridge the gap between prokaryotes and eukaryotes.</title>
        <authorList>
            <person name="Spang A."/>
            <person name="Saw J.H."/>
            <person name="Jorgensen S.L."/>
            <person name="Zaremba-Niedzwiedzka K."/>
            <person name="Martijn J."/>
            <person name="Lind A.E."/>
            <person name="van Eijk R."/>
            <person name="Schleper C."/>
            <person name="Guy L."/>
            <person name="Ettema T.J."/>
        </authorList>
    </citation>
    <scope>NUCLEOTIDE SEQUENCE</scope>
</reference>
<dbReference type="AlphaFoldDB" id="A0A0F9J7E8"/>
<accession>A0A0F9J7E8</accession>
<protein>
    <submittedName>
        <fullName evidence="1">Uncharacterized protein</fullName>
    </submittedName>
</protein>
<evidence type="ECO:0000313" key="1">
    <source>
        <dbReference type="EMBL" id="KKL95107.1"/>
    </source>
</evidence>
<sequence>MSFCAPFAIEADTPNNSDIALQSILGCKLRTSIGVNKPVKNTNTGAERIPKDQSIHLGMLPTIPGMQLFVDPADCSYRIVDPLHKDEKLCERIRLEIEARSAFKTDKKLKGIETQRGTLDVHRMKTLCRELLWFLDSGEAKLVKGIKPKLEDIDKLPGKYL</sequence>
<organism evidence="1">
    <name type="scientific">marine sediment metagenome</name>
    <dbReference type="NCBI Taxonomy" id="412755"/>
    <lineage>
        <taxon>unclassified sequences</taxon>
        <taxon>metagenomes</taxon>
        <taxon>ecological metagenomes</taxon>
    </lineage>
</organism>
<gene>
    <name evidence="1" type="ORF">LCGC14_1857960</name>
</gene>
<comment type="caution">
    <text evidence="1">The sequence shown here is derived from an EMBL/GenBank/DDBJ whole genome shotgun (WGS) entry which is preliminary data.</text>
</comment>
<feature type="non-terminal residue" evidence="1">
    <location>
        <position position="161"/>
    </location>
</feature>
<dbReference type="EMBL" id="LAZR01018763">
    <property type="protein sequence ID" value="KKL95107.1"/>
    <property type="molecule type" value="Genomic_DNA"/>
</dbReference>
<name>A0A0F9J7E8_9ZZZZ</name>
<proteinExistence type="predicted"/>